<sequence>MVNLNTNRIAHTPTGNQNVASLDDIANVASQSKADGHIRAKSDGLGGVVVYGHKGGFRSLFNKSNPERQDAGTLEVKKSVDNYVQGKNPKVQALADRLMSRFVNQDGDVVARMTNQDVIAIKQQLDDAERIAGSIDDLARSLQNGGDLTTAFKDNLPGIAFAFGQINGGNKSNEVDLAVKGLCIPELGAGTALAIIDNLNNGAPLDDGTKTLLKALFPKDSFGGKADLDKVFRDFETSNNRDNLVNDLCGIANRRWFNPESILSSEIARHYGIRTPNDQNAPLFLDDLGARHELQGFGDADPSGKLGKLKNAYEKHMSARNEINEPIRDYLSDNRYAVDWDAPKNMPYFDRNHSPSPSMALMSGLDRLLSAVRIG</sequence>
<accession>A0A0P6VM66</accession>
<evidence type="ECO:0000313" key="1">
    <source>
        <dbReference type="EMBL" id="KPL52372.1"/>
    </source>
</evidence>
<dbReference type="Proteomes" id="UP000048984">
    <property type="component" value="Unassembled WGS sequence"/>
</dbReference>
<gene>
    <name evidence="1" type="ORF">ABB55_09130</name>
</gene>
<comment type="caution">
    <text evidence="1">The sequence shown here is derived from an EMBL/GenBank/DDBJ whole genome shotgun (WGS) entry which is preliminary data.</text>
</comment>
<reference evidence="1 2" key="1">
    <citation type="submission" date="2015-09" db="EMBL/GenBank/DDBJ databases">
        <authorList>
            <person name="Jackson K.R."/>
            <person name="Lunt B.L."/>
            <person name="Fisher J.N.B."/>
            <person name="Gardner A.V."/>
            <person name="Bailey M.E."/>
            <person name="Deus L.M."/>
            <person name="Earl A.S."/>
            <person name="Gibby P.D."/>
            <person name="Hartmann K.A."/>
            <person name="Liu J.E."/>
            <person name="Manci A.M."/>
            <person name="Nielsen D.A."/>
            <person name="Solomon M.B."/>
            <person name="Breakwell D.P."/>
            <person name="Burnett S.H."/>
            <person name="Grose J.H."/>
        </authorList>
    </citation>
    <scope>NUCLEOTIDE SEQUENCE [LARGE SCALE GENOMIC DNA]</scope>
    <source>
        <strain evidence="1 2">16</strain>
    </source>
</reference>
<organism evidence="1 2">
    <name type="scientific">Prosthecodimorpha hirschii</name>
    <dbReference type="NCBI Taxonomy" id="665126"/>
    <lineage>
        <taxon>Bacteria</taxon>
        <taxon>Pseudomonadati</taxon>
        <taxon>Pseudomonadota</taxon>
        <taxon>Alphaproteobacteria</taxon>
        <taxon>Hyphomicrobiales</taxon>
        <taxon>Ancalomicrobiaceae</taxon>
        <taxon>Prosthecodimorpha</taxon>
    </lineage>
</organism>
<protein>
    <submittedName>
        <fullName evidence="1">Uncharacterized protein</fullName>
    </submittedName>
</protein>
<proteinExistence type="predicted"/>
<dbReference type="RefSeq" id="WP_054358535.1">
    <property type="nucleotide sequence ID" value="NZ_LJYW01000001.1"/>
</dbReference>
<keyword evidence="2" id="KW-1185">Reference proteome</keyword>
<dbReference type="EMBL" id="LJYW01000001">
    <property type="protein sequence ID" value="KPL52372.1"/>
    <property type="molecule type" value="Genomic_DNA"/>
</dbReference>
<dbReference type="AlphaFoldDB" id="A0A0P6VM66"/>
<evidence type="ECO:0000313" key="2">
    <source>
        <dbReference type="Proteomes" id="UP000048984"/>
    </source>
</evidence>
<dbReference type="STRING" id="665126.ABB55_09130"/>
<reference evidence="1 2" key="2">
    <citation type="submission" date="2015-10" db="EMBL/GenBank/DDBJ databases">
        <title>Draft Genome Sequence of Prosthecomicrobium hirschii ATCC 27832.</title>
        <authorList>
            <person name="Daniel J."/>
            <person name="Givan S.A."/>
            <person name="Brun Y.V."/>
            <person name="Brown P.J."/>
        </authorList>
    </citation>
    <scope>NUCLEOTIDE SEQUENCE [LARGE SCALE GENOMIC DNA]</scope>
    <source>
        <strain evidence="1 2">16</strain>
    </source>
</reference>
<name>A0A0P6VM66_9HYPH</name>